<dbReference type="InterPro" id="IPR005771">
    <property type="entry name" value="GalU_uridylyltTrfase_bac/arc"/>
</dbReference>
<dbReference type="Proteomes" id="UP000178347">
    <property type="component" value="Unassembled WGS sequence"/>
</dbReference>
<comment type="similarity">
    <text evidence="1">Belongs to the UDPGP type 2 family.</text>
</comment>
<dbReference type="GO" id="GO:0003983">
    <property type="term" value="F:UTP:glucose-1-phosphate uridylyltransferase activity"/>
    <property type="evidence" value="ECO:0007669"/>
    <property type="project" value="UniProtKB-EC"/>
</dbReference>
<dbReference type="GO" id="GO:0006011">
    <property type="term" value="P:UDP-alpha-D-glucose metabolic process"/>
    <property type="evidence" value="ECO:0007669"/>
    <property type="project" value="InterPro"/>
</dbReference>
<name>A0A1F6MVE2_9BACT</name>
<proteinExistence type="inferred from homology"/>
<accession>A0A1F6MVE2</accession>
<evidence type="ECO:0000256" key="5">
    <source>
        <dbReference type="ARBA" id="ARBA00048128"/>
    </source>
</evidence>
<evidence type="ECO:0000256" key="3">
    <source>
        <dbReference type="ARBA" id="ARBA00022679"/>
    </source>
</evidence>
<dbReference type="EC" id="2.7.7.9" evidence="2"/>
<dbReference type="PANTHER" id="PTHR43197:SF1">
    <property type="entry name" value="UTP--GLUCOSE-1-PHOSPHATE URIDYLYLTRANSFERASE"/>
    <property type="match status" value="1"/>
</dbReference>
<dbReference type="InterPro" id="IPR005835">
    <property type="entry name" value="NTP_transferase_dom"/>
</dbReference>
<dbReference type="Pfam" id="PF00483">
    <property type="entry name" value="NTP_transferase"/>
    <property type="match status" value="1"/>
</dbReference>
<dbReference type="STRING" id="1798692.A3G00_03995"/>
<evidence type="ECO:0000259" key="6">
    <source>
        <dbReference type="Pfam" id="PF00483"/>
    </source>
</evidence>
<evidence type="ECO:0000313" key="8">
    <source>
        <dbReference type="Proteomes" id="UP000178347"/>
    </source>
</evidence>
<evidence type="ECO:0000313" key="7">
    <source>
        <dbReference type="EMBL" id="OGH75629.1"/>
    </source>
</evidence>
<dbReference type="PANTHER" id="PTHR43197">
    <property type="entry name" value="UTP--GLUCOSE-1-PHOSPHATE URIDYLYLTRANSFERASE"/>
    <property type="match status" value="1"/>
</dbReference>
<evidence type="ECO:0000256" key="1">
    <source>
        <dbReference type="ARBA" id="ARBA00006890"/>
    </source>
</evidence>
<comment type="catalytic activity">
    <reaction evidence="5">
        <text>alpha-D-glucose 1-phosphate + UTP + H(+) = UDP-alpha-D-glucose + diphosphate</text>
        <dbReference type="Rhea" id="RHEA:19889"/>
        <dbReference type="ChEBI" id="CHEBI:15378"/>
        <dbReference type="ChEBI" id="CHEBI:33019"/>
        <dbReference type="ChEBI" id="CHEBI:46398"/>
        <dbReference type="ChEBI" id="CHEBI:58601"/>
        <dbReference type="ChEBI" id="CHEBI:58885"/>
        <dbReference type="EC" id="2.7.7.9"/>
    </reaction>
</comment>
<gene>
    <name evidence="7" type="ORF">A3G00_03995</name>
</gene>
<protein>
    <recommendedName>
        <fullName evidence="2">UTP--glucose-1-phosphate uridylyltransferase</fullName>
        <ecNumber evidence="2">2.7.7.9</ecNumber>
    </recommendedName>
</protein>
<dbReference type="Gene3D" id="3.90.550.10">
    <property type="entry name" value="Spore Coat Polysaccharide Biosynthesis Protein SpsA, Chain A"/>
    <property type="match status" value="1"/>
</dbReference>
<reference evidence="7 8" key="1">
    <citation type="journal article" date="2016" name="Nat. Commun.">
        <title>Thousands of microbial genomes shed light on interconnected biogeochemical processes in an aquifer system.</title>
        <authorList>
            <person name="Anantharaman K."/>
            <person name="Brown C.T."/>
            <person name="Hug L.A."/>
            <person name="Sharon I."/>
            <person name="Castelle C.J."/>
            <person name="Probst A.J."/>
            <person name="Thomas B.C."/>
            <person name="Singh A."/>
            <person name="Wilkins M.J."/>
            <person name="Karaoz U."/>
            <person name="Brodie E.L."/>
            <person name="Williams K.H."/>
            <person name="Hubbard S.S."/>
            <person name="Banfield J.F."/>
        </authorList>
    </citation>
    <scope>NUCLEOTIDE SEQUENCE [LARGE SCALE GENOMIC DNA]</scope>
</reference>
<keyword evidence="4" id="KW-0548">Nucleotidyltransferase</keyword>
<dbReference type="AlphaFoldDB" id="A0A1F6MVE2"/>
<feature type="domain" description="Nucleotidyl transferase" evidence="6">
    <location>
        <begin position="6"/>
        <end position="273"/>
    </location>
</feature>
<organism evidence="7 8">
    <name type="scientific">Candidatus Magasanikbacteria bacterium RIFCSPLOWO2_12_FULL_43_12</name>
    <dbReference type="NCBI Taxonomy" id="1798692"/>
    <lineage>
        <taxon>Bacteria</taxon>
        <taxon>Candidatus Magasanikiibacteriota</taxon>
    </lineage>
</organism>
<evidence type="ECO:0000256" key="4">
    <source>
        <dbReference type="ARBA" id="ARBA00022695"/>
    </source>
</evidence>
<sequence>MKKVHKGIILAAGLGTRFLPITKSIPKEMLPVLNKPVLQYIAEEMADSGIKNIIIVISREKQAIKHYFTRDLRFEKELKKCGKYDRIAGLIDLLKKVKFSFVYQERPFGNGHALLMARELIGKEPFVCSDADSIISGKIPAVKQLLEVYQQTSASVIGVQKIADKNMMTKYGNVYGEPTVDKRTYKVKEFVEKPAIDLVSPLGLIVGGMRYIFTPDIWPILLKQKRGRSGEIWLAEAANTLARQKDFFAYEYEGKYLDTGNQDALLDAASFFKNRV</sequence>
<dbReference type="SUPFAM" id="SSF53448">
    <property type="entry name" value="Nucleotide-diphospho-sugar transferases"/>
    <property type="match status" value="1"/>
</dbReference>
<dbReference type="EMBL" id="MFQN01000004">
    <property type="protein sequence ID" value="OGH75629.1"/>
    <property type="molecule type" value="Genomic_DNA"/>
</dbReference>
<evidence type="ECO:0000256" key="2">
    <source>
        <dbReference type="ARBA" id="ARBA00012415"/>
    </source>
</evidence>
<dbReference type="InterPro" id="IPR029044">
    <property type="entry name" value="Nucleotide-diphossugar_trans"/>
</dbReference>
<comment type="caution">
    <text evidence="7">The sequence shown here is derived from an EMBL/GenBank/DDBJ whole genome shotgun (WGS) entry which is preliminary data.</text>
</comment>
<keyword evidence="3" id="KW-0808">Transferase</keyword>